<proteinExistence type="predicted"/>
<dbReference type="GO" id="GO:0043531">
    <property type="term" value="F:ADP binding"/>
    <property type="evidence" value="ECO:0007669"/>
    <property type="project" value="InterPro"/>
</dbReference>
<protein>
    <recommendedName>
        <fullName evidence="1">AAA+ ATPase domain-containing protein</fullName>
    </recommendedName>
</protein>
<dbReference type="SUPFAM" id="SSF52540">
    <property type="entry name" value="P-loop containing nucleoside triphosphate hydrolases"/>
    <property type="match status" value="1"/>
</dbReference>
<organism evidence="2 3">
    <name type="scientific">Streptomyces violaceusniger</name>
    <dbReference type="NCBI Taxonomy" id="68280"/>
    <lineage>
        <taxon>Bacteria</taxon>
        <taxon>Bacillati</taxon>
        <taxon>Actinomycetota</taxon>
        <taxon>Actinomycetes</taxon>
        <taxon>Kitasatosporales</taxon>
        <taxon>Streptomycetaceae</taxon>
        <taxon>Streptomyces</taxon>
        <taxon>Streptomyces violaceusniger group</taxon>
    </lineage>
</organism>
<feature type="domain" description="AAA+ ATPase" evidence="1">
    <location>
        <begin position="88"/>
        <end position="267"/>
    </location>
</feature>
<dbReference type="PRINTS" id="PR00364">
    <property type="entry name" value="DISEASERSIST"/>
</dbReference>
<dbReference type="Gene3D" id="3.40.50.300">
    <property type="entry name" value="P-loop containing nucleotide triphosphate hydrolases"/>
    <property type="match status" value="1"/>
</dbReference>
<reference evidence="3" key="1">
    <citation type="submission" date="2015-10" db="EMBL/GenBank/DDBJ databases">
        <authorList>
            <person name="Ju K.-S."/>
            <person name="Doroghazi J.R."/>
            <person name="Metcalf W.W."/>
        </authorList>
    </citation>
    <scope>NUCLEOTIDE SEQUENCE [LARGE SCALE GENOMIC DNA]</scope>
    <source>
        <strain evidence="3">NRRL F-8817</strain>
    </source>
</reference>
<dbReference type="InterPro" id="IPR027417">
    <property type="entry name" value="P-loop_NTPase"/>
</dbReference>
<dbReference type="Gene3D" id="1.25.40.10">
    <property type="entry name" value="Tetratricopeptide repeat domain"/>
    <property type="match status" value="2"/>
</dbReference>
<dbReference type="SMART" id="SM00028">
    <property type="entry name" value="TPR"/>
    <property type="match status" value="7"/>
</dbReference>
<dbReference type="InterPro" id="IPR011990">
    <property type="entry name" value="TPR-like_helical_dom_sf"/>
</dbReference>
<dbReference type="OrthoDB" id="581105at2"/>
<dbReference type="EMBL" id="LLZJ01000084">
    <property type="protein sequence ID" value="KUL64748.1"/>
    <property type="molecule type" value="Genomic_DNA"/>
</dbReference>
<dbReference type="SUPFAM" id="SSF48452">
    <property type="entry name" value="TPR-like"/>
    <property type="match status" value="2"/>
</dbReference>
<evidence type="ECO:0000259" key="1">
    <source>
        <dbReference type="SMART" id="SM00382"/>
    </source>
</evidence>
<name>A0A0X3X6G0_STRVO</name>
<dbReference type="PANTHER" id="PTHR47691:SF3">
    <property type="entry name" value="HTH-TYPE TRANSCRIPTIONAL REGULATOR RV0890C-RELATED"/>
    <property type="match status" value="1"/>
</dbReference>
<comment type="caution">
    <text evidence="2">The sequence shown here is derived from an EMBL/GenBank/DDBJ whole genome shotgun (WGS) entry which is preliminary data.</text>
</comment>
<sequence length="806" mass="86766">MGDVLPGGPGDGSARGGVWSDLSGAARDVVQAGQVHGGVHFHSPAPVSAEVPVPRQLPGDVSGFVGRAAELAQMDMLLPEDGGGPEGAVSVVVIAGTAGVGKTSLAVHLAHRISGRFPHGQLFVNLRGYDTGPPLAPAAVLERFLRALGVPGPAVPSGLEERAELYRSLLADKRVLVVLDNAATVGQVRPLLPGTTGCLTVVTSRHRLSGLAVRDGARRITLGMLSEQESADLIMAATRGYRTGDDPAQIAELARLCARLPLALRIAAERAATHPLFALPELAAQLRDESTLWEALSSPDEEEADAVRTVFAWSYRTLPPPAARLFRLLGLHPGPDISVHAAAALTEQEPRQTHSLLDLLAGAHLIESTGADRYQFHDLLRAYATDQAHQEETLEDQHAALHRLARWYLHTADAACAAAQTFDPSILPPEQTGPAPVMAFGGQQEAFTWHQSEQANLLAVARSAAQAGLEEIAWQLPAAVHGIHMARSVFDDWKAMADIGLEAARRLGDQRAQALMHNTLGIANKDSGQLVQATEHHQAALDLRTRIDDHAGMAESANGLALVHLGRRELDAGRTRLEQALALYQQYGPHHWTGVVLCNLGFTAADLGELHQAAHFTRQALAVYRETGADHSLRIDALRLLARLARETGQYAQAEEYLADAFSLQEHSSFVTIDAALRLEQATLLNAQNRHEQAIEAYWVCERLQRSIGNRTGQALAYDGIGQTLRALGRLTEAIDFHATAARILRDQNQPWGLANALVHLADVCTAVDQSEHARQHRAEALTLLDDFTDPPAAALRRRLQELVTG</sequence>
<accession>A0A0X3X6G0</accession>
<dbReference type="InterPro" id="IPR003593">
    <property type="entry name" value="AAA+_ATPase"/>
</dbReference>
<dbReference type="PANTHER" id="PTHR47691">
    <property type="entry name" value="REGULATOR-RELATED"/>
    <property type="match status" value="1"/>
</dbReference>
<gene>
    <name evidence="2" type="ORF">ADL28_08660</name>
</gene>
<dbReference type="InterPro" id="IPR019734">
    <property type="entry name" value="TPR_rpt"/>
</dbReference>
<dbReference type="Pfam" id="PF13181">
    <property type="entry name" value="TPR_8"/>
    <property type="match status" value="1"/>
</dbReference>
<dbReference type="AlphaFoldDB" id="A0A0X3X6G0"/>
<dbReference type="Proteomes" id="UP000053413">
    <property type="component" value="Unassembled WGS sequence"/>
</dbReference>
<evidence type="ECO:0000313" key="2">
    <source>
        <dbReference type="EMBL" id="KUL64748.1"/>
    </source>
</evidence>
<evidence type="ECO:0000313" key="3">
    <source>
        <dbReference type="Proteomes" id="UP000053413"/>
    </source>
</evidence>
<dbReference type="Pfam" id="PF13424">
    <property type="entry name" value="TPR_12"/>
    <property type="match status" value="1"/>
</dbReference>
<dbReference type="SMART" id="SM00382">
    <property type="entry name" value="AAA"/>
    <property type="match status" value="1"/>
</dbReference>